<gene>
    <name evidence="1" type="ORF">L4923_19500</name>
</gene>
<evidence type="ECO:0008006" key="3">
    <source>
        <dbReference type="Google" id="ProtNLM"/>
    </source>
</evidence>
<accession>A0ABS9QIJ1</accession>
<evidence type="ECO:0000313" key="2">
    <source>
        <dbReference type="Proteomes" id="UP001201701"/>
    </source>
</evidence>
<comment type="caution">
    <text evidence="1">The sequence shown here is derived from an EMBL/GenBank/DDBJ whole genome shotgun (WGS) entry which is preliminary data.</text>
</comment>
<name>A0ABS9QIJ1_9HYPH</name>
<sequence>MPRVNGVYQLLPGVYGVPNEPIASAPYNSQLDDLAKDANDPRPVTAGGTGGQTAGAALSNLGFSAFVKSIVDKATDVLFRAAIGADDATNLTKGTLPAGRISDASHGQLSGGNLHAGATAAANGFMSAADKAKLDGLVDKQLTGWVSGRDYTNGYLVVTSIPATASDGAPFLIEVVGNSYGALTPFDIKVQGYLYGNAIINHGALSSGTKPTEIWLFQHGGFLCCWIPWQQYWQGFTVFASDVGYPAADKPAKNLVTSIQNLGKPAGRTKEVSVPIVQAALSNLASFNTSAIFQGAPQQFIISRSDGQQYIHWQNAAGNVERGYIGYASGTTTTMILNASSGEMQLWAAGARQFRLTANYIIAERAMEITSSIARAVNASTSAADYAIVGRSTNAGYGGVLGYAADTGIYGILGYANAYSFYGSGKLYTTGNIQSASSIFSDGGSFYGGSIYTILGGQAAGWIYLRPQTPQSSAGEFKVSPAGDAYAYNRLYTGNGAAYLDTGGNPYGPTWGGYLSSWIYANLNVIYKGANASETSLPIGHILGCADMGGLVNNGIAPRLADGSKYQTGGSGAYLAGDWRSRGTISGAHGILQRVA</sequence>
<dbReference type="EMBL" id="JAKREW010000021">
    <property type="protein sequence ID" value="MCG7507220.1"/>
    <property type="molecule type" value="Genomic_DNA"/>
</dbReference>
<protein>
    <recommendedName>
        <fullName evidence="3">Tail fiber protein</fullName>
    </recommendedName>
</protein>
<keyword evidence="2" id="KW-1185">Reference proteome</keyword>
<dbReference type="RefSeq" id="WP_239368153.1">
    <property type="nucleotide sequence ID" value="NZ_JAKREW010000021.1"/>
</dbReference>
<proteinExistence type="predicted"/>
<dbReference type="Proteomes" id="UP001201701">
    <property type="component" value="Unassembled WGS sequence"/>
</dbReference>
<organism evidence="1 2">
    <name type="scientific">Mesorhizobium retamae</name>
    <dbReference type="NCBI Taxonomy" id="2912854"/>
    <lineage>
        <taxon>Bacteria</taxon>
        <taxon>Pseudomonadati</taxon>
        <taxon>Pseudomonadota</taxon>
        <taxon>Alphaproteobacteria</taxon>
        <taxon>Hyphomicrobiales</taxon>
        <taxon>Phyllobacteriaceae</taxon>
        <taxon>Mesorhizobium</taxon>
    </lineage>
</organism>
<reference evidence="1 2" key="1">
    <citation type="submission" date="2022-02" db="EMBL/GenBank/DDBJ databases">
        <title>Draft genome sequence of Mezorhizobium retamae strain IRAMC:0171 isolated from Retama raetam nodules.</title>
        <authorList>
            <person name="Bengaied R."/>
            <person name="Sbissi I."/>
            <person name="Huber K."/>
            <person name="Ghodbane F."/>
            <person name="Nouioui I."/>
            <person name="Tarhouni M."/>
            <person name="Gtari M."/>
        </authorList>
    </citation>
    <scope>NUCLEOTIDE SEQUENCE [LARGE SCALE GENOMIC DNA]</scope>
    <source>
        <strain evidence="1 2">IRAMC:0171</strain>
    </source>
</reference>
<evidence type="ECO:0000313" key="1">
    <source>
        <dbReference type="EMBL" id="MCG7507220.1"/>
    </source>
</evidence>